<reference evidence="1 2" key="1">
    <citation type="submission" date="2018-10" db="EMBL/GenBank/DDBJ databases">
        <title>A high-quality apple genome assembly.</title>
        <authorList>
            <person name="Hu J."/>
        </authorList>
    </citation>
    <scope>NUCLEOTIDE SEQUENCE [LARGE SCALE GENOMIC DNA]</scope>
    <source>
        <strain evidence="2">cv. HFTH1</strain>
        <tissue evidence="1">Young leaf</tissue>
    </source>
</reference>
<proteinExistence type="predicted"/>
<evidence type="ECO:0000313" key="1">
    <source>
        <dbReference type="EMBL" id="RXI01985.1"/>
    </source>
</evidence>
<comment type="caution">
    <text evidence="1">The sequence shown here is derived from an EMBL/GenBank/DDBJ whole genome shotgun (WGS) entry which is preliminary data.</text>
</comment>
<gene>
    <name evidence="1" type="ORF">DVH24_015334</name>
</gene>
<dbReference type="Proteomes" id="UP000290289">
    <property type="component" value="Chromosome 4"/>
</dbReference>
<evidence type="ECO:0000313" key="2">
    <source>
        <dbReference type="Proteomes" id="UP000290289"/>
    </source>
</evidence>
<name>A0A498K7U7_MALDO</name>
<keyword evidence="2" id="KW-1185">Reference proteome</keyword>
<protein>
    <submittedName>
        <fullName evidence="1">Uncharacterized protein</fullName>
    </submittedName>
</protein>
<dbReference type="AlphaFoldDB" id="A0A498K7U7"/>
<organism evidence="1 2">
    <name type="scientific">Malus domestica</name>
    <name type="common">Apple</name>
    <name type="synonym">Pyrus malus</name>
    <dbReference type="NCBI Taxonomy" id="3750"/>
    <lineage>
        <taxon>Eukaryota</taxon>
        <taxon>Viridiplantae</taxon>
        <taxon>Streptophyta</taxon>
        <taxon>Embryophyta</taxon>
        <taxon>Tracheophyta</taxon>
        <taxon>Spermatophyta</taxon>
        <taxon>Magnoliopsida</taxon>
        <taxon>eudicotyledons</taxon>
        <taxon>Gunneridae</taxon>
        <taxon>Pentapetalae</taxon>
        <taxon>rosids</taxon>
        <taxon>fabids</taxon>
        <taxon>Rosales</taxon>
        <taxon>Rosaceae</taxon>
        <taxon>Amygdaloideae</taxon>
        <taxon>Maleae</taxon>
        <taxon>Malus</taxon>
    </lineage>
</organism>
<sequence length="93" mass="11118">MALPGQSTSFAGPRRFIELIQEDEFLAPEKKEYLISYVREQLLEAREAKNRQRIARDKKIYNLYTLQTPHFPPLTVQRYPYISFYRLDAHEVL</sequence>
<accession>A0A498K7U7</accession>
<dbReference type="EMBL" id="RDQH01000330">
    <property type="protein sequence ID" value="RXI01985.1"/>
    <property type="molecule type" value="Genomic_DNA"/>
</dbReference>